<gene>
    <name evidence="2" type="ORF">VL20_1969</name>
</gene>
<evidence type="ECO:0000313" key="2">
    <source>
        <dbReference type="EMBL" id="AKV67095.1"/>
    </source>
</evidence>
<dbReference type="KEGG" id="mpk:VL20_1969"/>
<evidence type="ECO:0000256" key="1">
    <source>
        <dbReference type="SAM" id="Phobius"/>
    </source>
</evidence>
<organism evidence="2 3">
    <name type="scientific">Microcystis panniformis FACHB-1757</name>
    <dbReference type="NCBI Taxonomy" id="1638788"/>
    <lineage>
        <taxon>Bacteria</taxon>
        <taxon>Bacillati</taxon>
        <taxon>Cyanobacteriota</taxon>
        <taxon>Cyanophyceae</taxon>
        <taxon>Oscillatoriophycideae</taxon>
        <taxon>Chroococcales</taxon>
        <taxon>Microcystaceae</taxon>
        <taxon>Microcystis</taxon>
    </lineage>
</organism>
<sequence length="43" mass="4634">MIAYGIIGLFVGPVLLGLCYELVRAWIGEDSSEPVANSHDQSI</sequence>
<dbReference type="PATRIC" id="fig|1638788.3.peg.1979"/>
<protein>
    <submittedName>
        <fullName evidence="2">Uncharacterized protein</fullName>
    </submittedName>
</protein>
<dbReference type="Proteomes" id="UP000068167">
    <property type="component" value="Chromosome"/>
</dbReference>
<keyword evidence="1" id="KW-0472">Membrane</keyword>
<reference evidence="2 3" key="1">
    <citation type="journal article" date="2016" name="Stand. Genomic Sci.">
        <title>Complete genome sequence and genomic characterization of Microcystis panniformis FACHB 1757 by third-generation sequencing.</title>
        <authorList>
            <person name="Zhang J.Y."/>
            <person name="Guan R."/>
            <person name="Zhang H.J."/>
            <person name="Li H."/>
            <person name="Xiao P."/>
            <person name="Yu G.L."/>
            <person name="Du L."/>
            <person name="Cao D.M."/>
            <person name="Zhu B.C."/>
            <person name="Li R.H."/>
            <person name="Lu Z.H."/>
        </authorList>
    </citation>
    <scope>NUCLEOTIDE SEQUENCE [LARGE SCALE GENOMIC DNA]</scope>
    <source>
        <strain evidence="2 3">FACHB-1757</strain>
    </source>
</reference>
<keyword evidence="3" id="KW-1185">Reference proteome</keyword>
<evidence type="ECO:0000313" key="3">
    <source>
        <dbReference type="Proteomes" id="UP000068167"/>
    </source>
</evidence>
<proteinExistence type="predicted"/>
<feature type="transmembrane region" description="Helical" evidence="1">
    <location>
        <begin position="6"/>
        <end position="23"/>
    </location>
</feature>
<dbReference type="AlphaFoldDB" id="A0A0K1RZ54"/>
<dbReference type="EMBL" id="CP011339">
    <property type="protein sequence ID" value="AKV67095.1"/>
    <property type="molecule type" value="Genomic_DNA"/>
</dbReference>
<accession>A0A0K1RZ54</accession>
<keyword evidence="1" id="KW-1133">Transmembrane helix</keyword>
<name>A0A0K1RZ54_9CHRO</name>
<keyword evidence="1" id="KW-0812">Transmembrane</keyword>